<keyword evidence="4 8" id="KW-0547">Nucleotide-binding</keyword>
<comment type="similarity">
    <text evidence="1">In the N-terminal section; belongs to the MIP18 family.</text>
</comment>
<keyword evidence="7 8" id="KW-0411">Iron-sulfur</keyword>
<evidence type="ECO:0000256" key="7">
    <source>
        <dbReference type="ARBA" id="ARBA00023014"/>
    </source>
</evidence>
<accession>A0ABP9VVV4</accession>
<proteinExistence type="inferred from homology"/>
<keyword evidence="6 8" id="KW-0408">Iron</keyword>
<evidence type="ECO:0000256" key="1">
    <source>
        <dbReference type="ARBA" id="ARBA00007352"/>
    </source>
</evidence>
<dbReference type="Pfam" id="PF01883">
    <property type="entry name" value="FeS_assembly_P"/>
    <property type="match status" value="1"/>
</dbReference>
<dbReference type="PROSITE" id="PS01215">
    <property type="entry name" value="MRP"/>
    <property type="match status" value="1"/>
</dbReference>
<dbReference type="InterPro" id="IPR000808">
    <property type="entry name" value="Mrp-like_CS"/>
</dbReference>
<dbReference type="InterPro" id="IPR034904">
    <property type="entry name" value="FSCA_dom_sf"/>
</dbReference>
<dbReference type="InterPro" id="IPR027417">
    <property type="entry name" value="P-loop_NTPase"/>
</dbReference>
<keyword evidence="8" id="KW-0378">Hydrolase</keyword>
<dbReference type="Proteomes" id="UP001416858">
    <property type="component" value="Unassembled WGS sequence"/>
</dbReference>
<gene>
    <name evidence="10" type="ORF">Rcae01_04777</name>
</gene>
<dbReference type="CDD" id="cd02037">
    <property type="entry name" value="Mrp_NBP35"/>
    <property type="match status" value="1"/>
</dbReference>
<dbReference type="Gene3D" id="3.40.50.300">
    <property type="entry name" value="P-loop containing nucleotide triphosphate hydrolases"/>
    <property type="match status" value="1"/>
</dbReference>
<dbReference type="SUPFAM" id="SSF52540">
    <property type="entry name" value="P-loop containing nucleoside triphosphate hydrolases"/>
    <property type="match status" value="1"/>
</dbReference>
<dbReference type="PANTHER" id="PTHR42961:SF2">
    <property type="entry name" value="IRON-SULFUR PROTEIN NUBPL"/>
    <property type="match status" value="1"/>
</dbReference>
<feature type="binding site" evidence="8">
    <location>
        <begin position="127"/>
        <end position="134"/>
    </location>
    <ligand>
        <name>ATP</name>
        <dbReference type="ChEBI" id="CHEBI:30616"/>
    </ligand>
</feature>
<comment type="similarity">
    <text evidence="2">In the C-terminal section; belongs to the Mrp/NBP35 ATP-binding proteins family.</text>
</comment>
<comment type="similarity">
    <text evidence="8">Belongs to the Mrp/NBP35 ATP-binding proteins family.</text>
</comment>
<evidence type="ECO:0000256" key="3">
    <source>
        <dbReference type="ARBA" id="ARBA00022723"/>
    </source>
</evidence>
<keyword evidence="11" id="KW-1185">Reference proteome</keyword>
<dbReference type="InterPro" id="IPR002744">
    <property type="entry name" value="MIP18-like"/>
</dbReference>
<comment type="caution">
    <text evidence="10">The sequence shown here is derived from an EMBL/GenBank/DDBJ whole genome shotgun (WGS) entry which is preliminary data.</text>
</comment>
<dbReference type="InterPro" id="IPR033756">
    <property type="entry name" value="YlxH/NBP35"/>
</dbReference>
<dbReference type="Pfam" id="PF10609">
    <property type="entry name" value="ParA"/>
    <property type="match status" value="1"/>
</dbReference>
<evidence type="ECO:0000256" key="4">
    <source>
        <dbReference type="ARBA" id="ARBA00022741"/>
    </source>
</evidence>
<evidence type="ECO:0000256" key="6">
    <source>
        <dbReference type="ARBA" id="ARBA00023004"/>
    </source>
</evidence>
<dbReference type="InterPro" id="IPR019591">
    <property type="entry name" value="Mrp/NBP35_ATP-bd"/>
</dbReference>
<reference evidence="10 11" key="1">
    <citation type="submission" date="2024-02" db="EMBL/GenBank/DDBJ databases">
        <title>Rhodopirellula caenicola NBRC 110016.</title>
        <authorList>
            <person name="Ichikawa N."/>
            <person name="Katano-Makiyama Y."/>
            <person name="Hidaka K."/>
        </authorList>
    </citation>
    <scope>NUCLEOTIDE SEQUENCE [LARGE SCALE GENOMIC DNA]</scope>
    <source>
        <strain evidence="10 11">NBRC 110016</strain>
    </source>
</reference>
<feature type="domain" description="MIP18 family-like" evidence="9">
    <location>
        <begin position="29"/>
        <end position="99"/>
    </location>
</feature>
<sequence length="386" mass="40520">MWSGFLVPLHPFFTFPFAESIPMSALNSDSVRAAIESFPDPETGRPIGSMGQIKEVQVEGNTATITLGLTSHSNPIADEIADAIESKVVAALPGTQVKVETVDHPRPPARLGQVGLRVKSVIAVGSGKGGVGKSTVAASLALSLRQMGSRVGLMDADVYGPSIPHLLGLSGRPAVNAQKKIEPIMLSDDSGQPPMPVISMGFLVEPDQAVIWRGPMLHGSINQFLGDTNWGELDYLVIDMPPGTGDVALTLSQAVPLAGSVVVCTPQEVALLDAIKAISMFHKVNIPILGMVENMSGFMCPDCGKTYDIFGRGGARAKAEELNVPFLGSLPIDIDLRTGGDEGQLAKVLAENTRSRIPIEAAAKSLVRTLASKAAANPPKPSLPTL</sequence>
<evidence type="ECO:0000256" key="5">
    <source>
        <dbReference type="ARBA" id="ARBA00022840"/>
    </source>
</evidence>
<dbReference type="InterPro" id="IPR044304">
    <property type="entry name" value="NUBPL-like"/>
</dbReference>
<comment type="subunit">
    <text evidence="8">Homodimer.</text>
</comment>
<dbReference type="Gene3D" id="3.30.300.130">
    <property type="entry name" value="Fe-S cluster assembly (FSCA)"/>
    <property type="match status" value="1"/>
</dbReference>
<comment type="function">
    <text evidence="8">Binds and transfers iron-sulfur (Fe-S) clusters to target apoproteins. Can hydrolyze ATP.</text>
</comment>
<evidence type="ECO:0000256" key="2">
    <source>
        <dbReference type="ARBA" id="ARBA00008205"/>
    </source>
</evidence>
<keyword evidence="3 8" id="KW-0479">Metal-binding</keyword>
<name>A0ABP9VVV4_9BACT</name>
<dbReference type="PANTHER" id="PTHR42961">
    <property type="entry name" value="IRON-SULFUR PROTEIN NUBPL"/>
    <property type="match status" value="1"/>
</dbReference>
<evidence type="ECO:0000313" key="10">
    <source>
        <dbReference type="EMBL" id="GAA5509278.1"/>
    </source>
</evidence>
<dbReference type="EMBL" id="BAABRO010000013">
    <property type="protein sequence ID" value="GAA5509278.1"/>
    <property type="molecule type" value="Genomic_DNA"/>
</dbReference>
<dbReference type="HAMAP" id="MF_02040">
    <property type="entry name" value="Mrp_NBP35"/>
    <property type="match status" value="1"/>
</dbReference>
<organism evidence="10 11">
    <name type="scientific">Novipirellula caenicola</name>
    <dbReference type="NCBI Taxonomy" id="1536901"/>
    <lineage>
        <taxon>Bacteria</taxon>
        <taxon>Pseudomonadati</taxon>
        <taxon>Planctomycetota</taxon>
        <taxon>Planctomycetia</taxon>
        <taxon>Pirellulales</taxon>
        <taxon>Pirellulaceae</taxon>
        <taxon>Novipirellula</taxon>
    </lineage>
</organism>
<evidence type="ECO:0000313" key="11">
    <source>
        <dbReference type="Proteomes" id="UP001416858"/>
    </source>
</evidence>
<keyword evidence="5 8" id="KW-0067">ATP-binding</keyword>
<protein>
    <recommendedName>
        <fullName evidence="8">Iron-sulfur cluster carrier protein</fullName>
    </recommendedName>
</protein>
<evidence type="ECO:0000256" key="8">
    <source>
        <dbReference type="HAMAP-Rule" id="MF_02040"/>
    </source>
</evidence>
<dbReference type="SUPFAM" id="SSF117916">
    <property type="entry name" value="Fe-S cluster assembly (FSCA) domain-like"/>
    <property type="match status" value="1"/>
</dbReference>
<evidence type="ECO:0000259" key="9">
    <source>
        <dbReference type="Pfam" id="PF01883"/>
    </source>
</evidence>